<name>A0A9D2MTV3_9FIRM</name>
<reference evidence="2" key="2">
    <citation type="submission" date="2021-04" db="EMBL/GenBank/DDBJ databases">
        <authorList>
            <person name="Gilroy R."/>
        </authorList>
    </citation>
    <scope>NUCLEOTIDE SEQUENCE</scope>
    <source>
        <strain evidence="2">CHK185-1770</strain>
    </source>
</reference>
<dbReference type="Proteomes" id="UP000826793">
    <property type="component" value="Unassembled WGS sequence"/>
</dbReference>
<proteinExistence type="predicted"/>
<dbReference type="AlphaFoldDB" id="A0A9D2MTV3"/>
<evidence type="ECO:0000256" key="1">
    <source>
        <dbReference type="SAM" id="MobiDB-lite"/>
    </source>
</evidence>
<feature type="region of interest" description="Disordered" evidence="1">
    <location>
        <begin position="74"/>
        <end position="98"/>
    </location>
</feature>
<gene>
    <name evidence="2" type="ORF">H9710_00175</name>
</gene>
<dbReference type="EMBL" id="DWXG01000003">
    <property type="protein sequence ID" value="HJB96981.1"/>
    <property type="molecule type" value="Genomic_DNA"/>
</dbReference>
<sequence>MEERGSVFPGYLPGNRKGHGSFSLACPHSLSIGPFGEEVSHSPGFSRKRCALLEGGLTNRQLFEKSWAKLFIRTGTTEKPQTPPLPQARRRHVQSGHG</sequence>
<evidence type="ECO:0000313" key="2">
    <source>
        <dbReference type="EMBL" id="HJB96981.1"/>
    </source>
</evidence>
<feature type="compositionally biased region" description="Basic residues" evidence="1">
    <location>
        <begin position="88"/>
        <end position="98"/>
    </location>
</feature>
<accession>A0A9D2MTV3</accession>
<protein>
    <submittedName>
        <fullName evidence="2">Uncharacterized protein</fullName>
    </submittedName>
</protein>
<organism evidence="2 3">
    <name type="scientific">Candidatus Acutalibacter pullicola</name>
    <dbReference type="NCBI Taxonomy" id="2838417"/>
    <lineage>
        <taxon>Bacteria</taxon>
        <taxon>Bacillati</taxon>
        <taxon>Bacillota</taxon>
        <taxon>Clostridia</taxon>
        <taxon>Eubacteriales</taxon>
        <taxon>Acutalibacteraceae</taxon>
        <taxon>Acutalibacter</taxon>
    </lineage>
</organism>
<comment type="caution">
    <text evidence="2">The sequence shown here is derived from an EMBL/GenBank/DDBJ whole genome shotgun (WGS) entry which is preliminary data.</text>
</comment>
<reference evidence="2" key="1">
    <citation type="journal article" date="2021" name="PeerJ">
        <title>Extensive microbial diversity within the chicken gut microbiome revealed by metagenomics and culture.</title>
        <authorList>
            <person name="Gilroy R."/>
            <person name="Ravi A."/>
            <person name="Getino M."/>
            <person name="Pursley I."/>
            <person name="Horton D.L."/>
            <person name="Alikhan N.F."/>
            <person name="Baker D."/>
            <person name="Gharbi K."/>
            <person name="Hall N."/>
            <person name="Watson M."/>
            <person name="Adriaenssens E.M."/>
            <person name="Foster-Nyarko E."/>
            <person name="Jarju S."/>
            <person name="Secka A."/>
            <person name="Antonio M."/>
            <person name="Oren A."/>
            <person name="Chaudhuri R.R."/>
            <person name="La Ragione R."/>
            <person name="Hildebrand F."/>
            <person name="Pallen M.J."/>
        </authorList>
    </citation>
    <scope>NUCLEOTIDE SEQUENCE</scope>
    <source>
        <strain evidence="2">CHK185-1770</strain>
    </source>
</reference>
<evidence type="ECO:0000313" key="3">
    <source>
        <dbReference type="Proteomes" id="UP000826793"/>
    </source>
</evidence>